<sequence>MYRYNEVVNFICSDGFTLTGLSQKRCQQTGDFNRNVPNCTEITCTRPLVSNQTRLEPEQKIYRYNESVTFSCIAGFSLTGQNVQHCKQNGDFKRNVPNCTAIQCLPPTVLQPLHITTASNKTLYNYGDFIEFTCPLGYQALKSSKKYCKNNADFQLGLPICKVITCQRPQLSRELHIASNPFKQTFYYNESVKFQCSAGFSLQGPSVKYCRNNGDFQKDLPTCSNVTCQRPSLSNALQLFGTDPLQQTFSYNESVLFYCSGGFHLQGPSIKYCRQSGDFKYNIPICTAKSSEASFTVGFVSGGLVGVIAITSSAVVFIILRRRVRRKKENENKIDEGRSQESDDKDHQYDGIDDQPNEMEGHYTGISHSDDDKTHQYMELNAV</sequence>
<feature type="domain" description="Sushi" evidence="6">
    <location>
        <begin position="102"/>
        <end position="163"/>
    </location>
</feature>
<feature type="domain" description="Sushi" evidence="6">
    <location>
        <begin position="1"/>
        <end position="41"/>
    </location>
</feature>
<feature type="domain" description="Sushi" evidence="6">
    <location>
        <begin position="226"/>
        <end position="288"/>
    </location>
</feature>
<name>A0A8B8CU69_CRAVI</name>
<evidence type="ECO:0000259" key="6">
    <source>
        <dbReference type="PROSITE" id="PS50923"/>
    </source>
</evidence>
<dbReference type="PROSITE" id="PS50923">
    <property type="entry name" value="SUSHI"/>
    <property type="match status" value="5"/>
</dbReference>
<feature type="disulfide bond" evidence="3">
    <location>
        <begin position="12"/>
        <end position="39"/>
    </location>
</feature>
<dbReference type="AlphaFoldDB" id="A0A8B8CU69"/>
<dbReference type="InterPro" id="IPR035976">
    <property type="entry name" value="Sushi/SCR/CCP_sf"/>
</dbReference>
<evidence type="ECO:0000256" key="4">
    <source>
        <dbReference type="SAM" id="MobiDB-lite"/>
    </source>
</evidence>
<dbReference type="Pfam" id="PF00084">
    <property type="entry name" value="Sushi"/>
    <property type="match status" value="5"/>
</dbReference>
<feature type="disulfide bond" evidence="3">
    <location>
        <begin position="196"/>
        <end position="223"/>
    </location>
</feature>
<dbReference type="OrthoDB" id="6162941at2759"/>
<accession>A0A8B8CU69</accession>
<proteinExistence type="predicted"/>
<evidence type="ECO:0000313" key="7">
    <source>
        <dbReference type="Proteomes" id="UP000694844"/>
    </source>
</evidence>
<reference evidence="8" key="1">
    <citation type="submission" date="2025-08" db="UniProtKB">
        <authorList>
            <consortium name="RefSeq"/>
        </authorList>
    </citation>
    <scope>IDENTIFICATION</scope>
    <source>
        <tissue evidence="8">Whole sample</tissue>
    </source>
</reference>
<keyword evidence="2 3" id="KW-1015">Disulfide bond</keyword>
<dbReference type="KEGG" id="cvn:111122111"/>
<feature type="domain" description="Sushi" evidence="6">
    <location>
        <begin position="42"/>
        <end position="101"/>
    </location>
</feature>
<keyword evidence="3" id="KW-0768">Sushi</keyword>
<dbReference type="GeneID" id="111122111"/>
<evidence type="ECO:0000256" key="3">
    <source>
        <dbReference type="PROSITE-ProRule" id="PRU00302"/>
    </source>
</evidence>
<evidence type="ECO:0000256" key="5">
    <source>
        <dbReference type="SAM" id="Phobius"/>
    </source>
</evidence>
<dbReference type="Proteomes" id="UP000694844">
    <property type="component" value="Chromosome 2"/>
</dbReference>
<feature type="disulfide bond" evidence="3">
    <location>
        <begin position="134"/>
        <end position="161"/>
    </location>
</feature>
<protein>
    <submittedName>
        <fullName evidence="8">P-selectin-like</fullName>
    </submittedName>
</protein>
<dbReference type="SUPFAM" id="SSF57535">
    <property type="entry name" value="Complement control module/SCR domain"/>
    <property type="match status" value="5"/>
</dbReference>
<evidence type="ECO:0000313" key="8">
    <source>
        <dbReference type="RefSeq" id="XP_022319402.1"/>
    </source>
</evidence>
<evidence type="ECO:0000256" key="2">
    <source>
        <dbReference type="ARBA" id="ARBA00023157"/>
    </source>
</evidence>
<dbReference type="PANTHER" id="PTHR45656">
    <property type="entry name" value="PROTEIN CBR-CLEC-78"/>
    <property type="match status" value="1"/>
</dbReference>
<keyword evidence="5" id="KW-1133">Transmembrane helix</keyword>
<dbReference type="Gene3D" id="2.10.70.10">
    <property type="entry name" value="Complement Module, domain 1"/>
    <property type="match status" value="5"/>
</dbReference>
<keyword evidence="5" id="KW-0472">Membrane</keyword>
<dbReference type="RefSeq" id="XP_022319402.1">
    <property type="nucleotide sequence ID" value="XM_022463694.1"/>
</dbReference>
<feature type="disulfide bond" evidence="3">
    <location>
        <begin position="72"/>
        <end position="99"/>
    </location>
</feature>
<feature type="domain" description="Sushi" evidence="6">
    <location>
        <begin position="164"/>
        <end position="225"/>
    </location>
</feature>
<evidence type="ECO:0000256" key="1">
    <source>
        <dbReference type="ARBA" id="ARBA00022737"/>
    </source>
</evidence>
<keyword evidence="7" id="KW-1185">Reference proteome</keyword>
<feature type="compositionally biased region" description="Basic and acidic residues" evidence="4">
    <location>
        <begin position="329"/>
        <end position="350"/>
    </location>
</feature>
<organism evidence="7 8">
    <name type="scientific">Crassostrea virginica</name>
    <name type="common">Eastern oyster</name>
    <dbReference type="NCBI Taxonomy" id="6565"/>
    <lineage>
        <taxon>Eukaryota</taxon>
        <taxon>Metazoa</taxon>
        <taxon>Spiralia</taxon>
        <taxon>Lophotrochozoa</taxon>
        <taxon>Mollusca</taxon>
        <taxon>Bivalvia</taxon>
        <taxon>Autobranchia</taxon>
        <taxon>Pteriomorphia</taxon>
        <taxon>Ostreida</taxon>
        <taxon>Ostreoidea</taxon>
        <taxon>Ostreidae</taxon>
        <taxon>Crassostrea</taxon>
    </lineage>
</organism>
<gene>
    <name evidence="8" type="primary">LOC111122111</name>
</gene>
<dbReference type="SMART" id="SM00032">
    <property type="entry name" value="CCP"/>
    <property type="match status" value="4"/>
</dbReference>
<feature type="region of interest" description="Disordered" evidence="4">
    <location>
        <begin position="329"/>
        <end position="383"/>
    </location>
</feature>
<dbReference type="InterPro" id="IPR000436">
    <property type="entry name" value="Sushi_SCR_CCP_dom"/>
</dbReference>
<dbReference type="CDD" id="cd00033">
    <property type="entry name" value="CCP"/>
    <property type="match status" value="4"/>
</dbReference>
<feature type="disulfide bond" evidence="3">
    <location>
        <begin position="259"/>
        <end position="286"/>
    </location>
</feature>
<dbReference type="PANTHER" id="PTHR45656:SF2">
    <property type="entry name" value="SEIZURE 6-LIKE PROTEIN 2"/>
    <property type="match status" value="1"/>
</dbReference>
<dbReference type="InterPro" id="IPR051277">
    <property type="entry name" value="SEZ6_CSMD_C4BPB_Regulators"/>
</dbReference>
<comment type="caution">
    <text evidence="3">Lacks conserved residue(s) required for the propagation of feature annotation.</text>
</comment>
<feature type="transmembrane region" description="Helical" evidence="5">
    <location>
        <begin position="295"/>
        <end position="320"/>
    </location>
</feature>
<keyword evidence="1" id="KW-0677">Repeat</keyword>
<keyword evidence="5" id="KW-0812">Transmembrane</keyword>